<gene>
    <name evidence="1" type="ORF">RPERSI_LOCUS21816</name>
</gene>
<protein>
    <submittedName>
        <fullName evidence="1">540_t:CDS:1</fullName>
    </submittedName>
</protein>
<name>A0ACA9RQG0_9GLOM</name>
<accession>A0ACA9RQG0</accession>
<evidence type="ECO:0000313" key="2">
    <source>
        <dbReference type="Proteomes" id="UP000789920"/>
    </source>
</evidence>
<reference evidence="1" key="1">
    <citation type="submission" date="2021-06" db="EMBL/GenBank/DDBJ databases">
        <authorList>
            <person name="Kallberg Y."/>
            <person name="Tangrot J."/>
            <person name="Rosling A."/>
        </authorList>
    </citation>
    <scope>NUCLEOTIDE SEQUENCE</scope>
    <source>
        <strain evidence="1">MA461A</strain>
    </source>
</reference>
<dbReference type="Proteomes" id="UP000789920">
    <property type="component" value="Unassembled WGS sequence"/>
</dbReference>
<evidence type="ECO:0000313" key="1">
    <source>
        <dbReference type="EMBL" id="CAG8804919.1"/>
    </source>
</evidence>
<organism evidence="1 2">
    <name type="scientific">Racocetra persica</name>
    <dbReference type="NCBI Taxonomy" id="160502"/>
    <lineage>
        <taxon>Eukaryota</taxon>
        <taxon>Fungi</taxon>
        <taxon>Fungi incertae sedis</taxon>
        <taxon>Mucoromycota</taxon>
        <taxon>Glomeromycotina</taxon>
        <taxon>Glomeromycetes</taxon>
        <taxon>Diversisporales</taxon>
        <taxon>Gigasporaceae</taxon>
        <taxon>Racocetra</taxon>
    </lineage>
</organism>
<feature type="non-terminal residue" evidence="1">
    <location>
        <position position="340"/>
    </location>
</feature>
<feature type="non-terminal residue" evidence="1">
    <location>
        <position position="1"/>
    </location>
</feature>
<sequence length="340" mass="39260">LLNIGALKVNKEEPLTFEQIDDNLQKMKLNLSRDSSPLSQELALGLRSVTASDLEWSDPLANQIIDQDSDLVNHLSRPMKKTFLKPARRMVPMIREMCREFVACFNRNRTESIPRPLKHNGTWKECPEVLKEVTKEILTTIKDIWNNPAFGPNFVHSLNEGTYVSNVVVPLIRSTLKNLPCKLSSIISTYERQSIASKDRRGEDKTGRRPDIMFEVLHEGKIYELMYGECSRIVCIPKKELDDRIKLWRETNDGLYWTRKGCKPEKEQFGIVGIQIAGRKLHLNVLTRGTDDVHRYYHLHTAEIPVNPMNDYNLTNFNIIIVNMALLFHAPISKSHRQEQ</sequence>
<dbReference type="EMBL" id="CAJVQC010064859">
    <property type="protein sequence ID" value="CAG8804919.1"/>
    <property type="molecule type" value="Genomic_DNA"/>
</dbReference>
<keyword evidence="2" id="KW-1185">Reference proteome</keyword>
<proteinExistence type="predicted"/>
<comment type="caution">
    <text evidence="1">The sequence shown here is derived from an EMBL/GenBank/DDBJ whole genome shotgun (WGS) entry which is preliminary data.</text>
</comment>